<feature type="region of interest" description="Domain III" evidence="6">
    <location>
        <begin position="143"/>
        <end position="204"/>
    </location>
</feature>
<dbReference type="GO" id="GO:0000400">
    <property type="term" value="F:four-way junction DNA binding"/>
    <property type="evidence" value="ECO:0007669"/>
    <property type="project" value="UniProtKB-UniRule"/>
</dbReference>
<comment type="subcellular location">
    <subcellularLocation>
        <location evidence="6">Cytoplasm</location>
    </subcellularLocation>
</comment>
<evidence type="ECO:0000256" key="4">
    <source>
        <dbReference type="ARBA" id="ARBA00023172"/>
    </source>
</evidence>
<dbReference type="EMBL" id="CP054142">
    <property type="protein sequence ID" value="QTQ13825.1"/>
    <property type="molecule type" value="Genomic_DNA"/>
</dbReference>
<dbReference type="Proteomes" id="UP000671995">
    <property type="component" value="Chromosome"/>
</dbReference>
<keyword evidence="5 6" id="KW-0234">DNA repair</keyword>
<evidence type="ECO:0000313" key="8">
    <source>
        <dbReference type="EMBL" id="QTQ11984.1"/>
    </source>
</evidence>
<dbReference type="GO" id="GO:0009378">
    <property type="term" value="F:four-way junction helicase activity"/>
    <property type="evidence" value="ECO:0007669"/>
    <property type="project" value="InterPro"/>
</dbReference>
<reference evidence="8" key="1">
    <citation type="submission" date="2020-05" db="EMBL/GenBank/DDBJ databases">
        <authorList>
            <person name="Zeng H."/>
            <person name="Chan Y.K."/>
            <person name="Watt R.M."/>
        </authorList>
    </citation>
    <scope>NUCLEOTIDE SEQUENCE</scope>
    <source>
        <strain evidence="9">ATCC 700770</strain>
        <strain evidence="8">ATCC 700773</strain>
    </source>
</reference>
<keyword evidence="10" id="KW-1185">Reference proteome</keyword>
<proteinExistence type="inferred from homology"/>
<dbReference type="Proteomes" id="UP000671908">
    <property type="component" value="Chromosome"/>
</dbReference>
<dbReference type="InterPro" id="IPR000085">
    <property type="entry name" value="RuvA"/>
</dbReference>
<dbReference type="SUPFAM" id="SSF50249">
    <property type="entry name" value="Nucleic acid-binding proteins"/>
    <property type="match status" value="1"/>
</dbReference>
<dbReference type="Pfam" id="PF14520">
    <property type="entry name" value="HHH_5"/>
    <property type="match status" value="1"/>
</dbReference>
<comment type="domain">
    <text evidence="6">Has three domains with a flexible linker between the domains II and III and assumes an 'L' shape. Domain III is highly mobile and contacts RuvB.</text>
</comment>
<dbReference type="InterPro" id="IPR012340">
    <property type="entry name" value="NA-bd_OB-fold"/>
</dbReference>
<keyword evidence="2 6" id="KW-0227">DNA damage</keyword>
<keyword evidence="1 6" id="KW-0963">Cytoplasm</keyword>
<keyword evidence="8" id="KW-0378">Hydrolase</keyword>
<dbReference type="InterPro" id="IPR013849">
    <property type="entry name" value="DNA_helicase_Holl-junc_RuvA_I"/>
</dbReference>
<evidence type="ECO:0000256" key="3">
    <source>
        <dbReference type="ARBA" id="ARBA00023125"/>
    </source>
</evidence>
<comment type="caution">
    <text evidence="6">Lacks conserved residue(s) required for the propagation of feature annotation.</text>
</comment>
<comment type="function">
    <text evidence="6">The RuvA-RuvB-RuvC complex processes Holliday junction (HJ) DNA during genetic recombination and DNA repair, while the RuvA-RuvB complex plays an important role in the rescue of blocked DNA replication forks via replication fork reversal (RFR). RuvA specifically binds to HJ cruciform DNA, conferring on it an open structure. The RuvB hexamer acts as an ATP-dependent pump, pulling dsDNA into and through the RuvAB complex. HJ branch migration allows RuvC to scan DNA until it finds its consensus sequence, where it cleaves and resolves the cruciform DNA.</text>
</comment>
<feature type="domain" description="Helix-hairpin-helix DNA-binding motif class 1" evidence="7">
    <location>
        <begin position="108"/>
        <end position="127"/>
    </location>
</feature>
<dbReference type="GO" id="GO:0006310">
    <property type="term" value="P:DNA recombination"/>
    <property type="evidence" value="ECO:0007669"/>
    <property type="project" value="UniProtKB-UniRule"/>
</dbReference>
<dbReference type="RefSeq" id="WP_210116698.1">
    <property type="nucleotide sequence ID" value="NZ_CP054142.1"/>
</dbReference>
<evidence type="ECO:0000256" key="6">
    <source>
        <dbReference type="HAMAP-Rule" id="MF_00031"/>
    </source>
</evidence>
<evidence type="ECO:0000256" key="1">
    <source>
        <dbReference type="ARBA" id="ARBA00022490"/>
    </source>
</evidence>
<dbReference type="SMART" id="SM00278">
    <property type="entry name" value="HhH1"/>
    <property type="match status" value="2"/>
</dbReference>
<dbReference type="HAMAP" id="MF_00031">
    <property type="entry name" value="DNA_HJ_migration_RuvA"/>
    <property type="match status" value="1"/>
</dbReference>
<dbReference type="Gene3D" id="2.40.50.140">
    <property type="entry name" value="Nucleic acid-binding proteins"/>
    <property type="match status" value="1"/>
</dbReference>
<reference evidence="8 10" key="2">
    <citation type="journal article" date="2021" name="Microbiol. Resour. Announc.">
        <title>Complete Genome Sequences of Three Human Oral Treponema parvum Isolates.</title>
        <authorList>
            <person name="Zeng H."/>
            <person name="Watt R.M."/>
        </authorList>
    </citation>
    <scope>NUCLEOTIDE SEQUENCE</scope>
    <source>
        <strain evidence="9 10">ATCC 700770</strain>
        <strain evidence="8">ATCC 700773</strain>
    </source>
</reference>
<dbReference type="InterPro" id="IPR010994">
    <property type="entry name" value="RuvA_2-like"/>
</dbReference>
<name>A0A975IDC1_9SPIR</name>
<feature type="domain" description="Helix-hairpin-helix DNA-binding motif class 1" evidence="7">
    <location>
        <begin position="73"/>
        <end position="92"/>
    </location>
</feature>
<dbReference type="EMBL" id="CP054257">
    <property type="protein sequence ID" value="QTQ11984.1"/>
    <property type="molecule type" value="Genomic_DNA"/>
</dbReference>
<evidence type="ECO:0000259" key="7">
    <source>
        <dbReference type="SMART" id="SM00278"/>
    </source>
</evidence>
<organism evidence="8 11">
    <name type="scientific">Treponema parvum</name>
    <dbReference type="NCBI Taxonomy" id="138851"/>
    <lineage>
        <taxon>Bacteria</taxon>
        <taxon>Pseudomonadati</taxon>
        <taxon>Spirochaetota</taxon>
        <taxon>Spirochaetia</taxon>
        <taxon>Spirochaetales</taxon>
        <taxon>Treponemataceae</taxon>
        <taxon>Treponema</taxon>
    </lineage>
</organism>
<comment type="subunit">
    <text evidence="6">Homotetramer. Forms an RuvA(8)-RuvB(12)-Holliday junction (HJ) complex. HJ DNA is sandwiched between 2 RuvA tetramers; dsDNA enters through RuvA and exits via RuvB. An RuvB hexamer assembles on each DNA strand where it exits the tetramer. Each RuvB hexamer is contacted by two RuvA subunits (via domain III) on 2 adjacent RuvB subunits; this complex drives branch migration. In the full resolvosome a probable DNA-RuvA(4)-RuvB(12)-RuvC(2) complex forms which resolves the HJ.</text>
</comment>
<dbReference type="Gene3D" id="1.10.150.20">
    <property type="entry name" value="5' to 3' exonuclease, C-terminal subdomain"/>
    <property type="match status" value="1"/>
</dbReference>
<keyword evidence="4 6" id="KW-0233">DNA recombination</keyword>
<dbReference type="NCBIfam" id="TIGR00084">
    <property type="entry name" value="ruvA"/>
    <property type="match status" value="1"/>
</dbReference>
<dbReference type="GO" id="GO:0048476">
    <property type="term" value="C:Holliday junction resolvase complex"/>
    <property type="evidence" value="ECO:0007669"/>
    <property type="project" value="UniProtKB-UniRule"/>
</dbReference>
<gene>
    <name evidence="6 8" type="primary">ruvA</name>
    <name evidence="8" type="ORF">HRI96_07135</name>
    <name evidence="9" type="ORF">HRQ91_04760</name>
</gene>
<dbReference type="Pfam" id="PF01330">
    <property type="entry name" value="RuvA_N"/>
    <property type="match status" value="1"/>
</dbReference>
<dbReference type="GO" id="GO:0005524">
    <property type="term" value="F:ATP binding"/>
    <property type="evidence" value="ECO:0007669"/>
    <property type="project" value="InterPro"/>
</dbReference>
<keyword evidence="3 6" id="KW-0238">DNA-binding</keyword>
<dbReference type="KEGG" id="tpav:HRQ91_04760"/>
<dbReference type="GO" id="GO:0005737">
    <property type="term" value="C:cytoplasm"/>
    <property type="evidence" value="ECO:0007669"/>
    <property type="project" value="UniProtKB-SubCell"/>
</dbReference>
<accession>A0A975IDC1</accession>
<dbReference type="InterPro" id="IPR003583">
    <property type="entry name" value="Hlx-hairpin-Hlx_DNA-bd_motif"/>
</dbReference>
<sequence length="204" mass="22089">MFNSLTGTVTAKFPGALYIETHGIEWDLLVPDSTLDAVPPVGQVAKVYTWLLHRDDTMKLFGFASVKERALFLDLLKVDGVGAKGAVKILSNISGSQLVSALDEGNVAVLEKIPGVGKKTAAKMLLALKGKLTLDGEGLVRPQKTDAYSDVADSLSNMGYDRRDCAEVIDLLLVKLSEDSSFKAASHAEKEQILFRRALVELVR</sequence>
<dbReference type="GO" id="GO:0016787">
    <property type="term" value="F:hydrolase activity"/>
    <property type="evidence" value="ECO:0007669"/>
    <property type="project" value="UniProtKB-KW"/>
</dbReference>
<dbReference type="GO" id="GO:0006281">
    <property type="term" value="P:DNA repair"/>
    <property type="evidence" value="ECO:0007669"/>
    <property type="project" value="UniProtKB-UniRule"/>
</dbReference>
<evidence type="ECO:0000256" key="5">
    <source>
        <dbReference type="ARBA" id="ARBA00023204"/>
    </source>
</evidence>
<evidence type="ECO:0000256" key="2">
    <source>
        <dbReference type="ARBA" id="ARBA00022763"/>
    </source>
</evidence>
<comment type="similarity">
    <text evidence="6">Belongs to the RuvA family.</text>
</comment>
<dbReference type="AlphaFoldDB" id="A0A975IDC1"/>
<evidence type="ECO:0000313" key="10">
    <source>
        <dbReference type="Proteomes" id="UP000671908"/>
    </source>
</evidence>
<evidence type="ECO:0000313" key="11">
    <source>
        <dbReference type="Proteomes" id="UP000671995"/>
    </source>
</evidence>
<evidence type="ECO:0000313" key="9">
    <source>
        <dbReference type="EMBL" id="QTQ13825.1"/>
    </source>
</evidence>
<protein>
    <recommendedName>
        <fullName evidence="6">Holliday junction branch migration complex subunit RuvA</fullName>
    </recommendedName>
</protein>
<dbReference type="SUPFAM" id="SSF47781">
    <property type="entry name" value="RuvA domain 2-like"/>
    <property type="match status" value="1"/>
</dbReference>
<feature type="region of interest" description="Domain I" evidence="6">
    <location>
        <begin position="1"/>
        <end position="64"/>
    </location>
</feature>